<dbReference type="Gene3D" id="3.30.830.10">
    <property type="entry name" value="Metalloenzyme, LuxS/M16 peptidase-like"/>
    <property type="match status" value="1"/>
</dbReference>
<comment type="caution">
    <text evidence="1">The sequence shown here is derived from an EMBL/GenBank/DDBJ whole genome shotgun (WGS) entry which is preliminary data.</text>
</comment>
<reference evidence="1" key="1">
    <citation type="submission" date="2013-12" db="EMBL/GenBank/DDBJ databases">
        <title>A Varibaculum cambriense genome reconstructed from a premature infant gut community with otherwise low bacterial novelty that shifts toward anaerobic metabolism during the third week of life.</title>
        <authorList>
            <person name="Brown C.T."/>
            <person name="Sharon I."/>
            <person name="Thomas B.C."/>
            <person name="Castelle C.J."/>
            <person name="Morowitz M.J."/>
            <person name="Banfield J.F."/>
        </authorList>
    </citation>
    <scope>NUCLEOTIDE SEQUENCE</scope>
</reference>
<proteinExistence type="predicted"/>
<accession>W1X8T0</accession>
<name>W1X8T0_9ZZZZ</name>
<feature type="non-terminal residue" evidence="1">
    <location>
        <position position="110"/>
    </location>
</feature>
<dbReference type="AlphaFoldDB" id="W1X8T0"/>
<organism evidence="1">
    <name type="scientific">human gut metagenome</name>
    <dbReference type="NCBI Taxonomy" id="408170"/>
    <lineage>
        <taxon>unclassified sequences</taxon>
        <taxon>metagenomes</taxon>
        <taxon>organismal metagenomes</taxon>
    </lineage>
</organism>
<protein>
    <submittedName>
        <fullName evidence="1">Peptidase M16 inactive protein</fullName>
    </submittedName>
</protein>
<evidence type="ECO:0000313" key="1">
    <source>
        <dbReference type="EMBL" id="ETJ25845.1"/>
    </source>
</evidence>
<sequence>PMSTDTIAGRVLVASMLETANEIYPTSQIFRERLATLYGANFSTGLSRRGLIHYVDLNISFVSDAFLSRKNTLTGEILDFLKDSLLKPLANEGAFNQAVFEIEKTNVLND</sequence>
<dbReference type="EMBL" id="AZMM01017634">
    <property type="protein sequence ID" value="ETJ25845.1"/>
    <property type="molecule type" value="Genomic_DNA"/>
</dbReference>
<gene>
    <name evidence="1" type="ORF">Q604_UNBC17634G0001</name>
</gene>
<feature type="non-terminal residue" evidence="1">
    <location>
        <position position="1"/>
    </location>
</feature>